<dbReference type="Proteomes" id="UP000829758">
    <property type="component" value="Chromosome"/>
</dbReference>
<name>A0A9X1M675_9MICC</name>
<feature type="compositionally biased region" description="Basic and acidic residues" evidence="1">
    <location>
        <begin position="11"/>
        <end position="30"/>
    </location>
</feature>
<organism evidence="2 5">
    <name type="scientific">Arthrobacter zhangbolii</name>
    <dbReference type="NCBI Taxonomy" id="2886936"/>
    <lineage>
        <taxon>Bacteria</taxon>
        <taxon>Bacillati</taxon>
        <taxon>Actinomycetota</taxon>
        <taxon>Actinomycetes</taxon>
        <taxon>Micrococcales</taxon>
        <taxon>Micrococcaceae</taxon>
        <taxon>Arthrobacter</taxon>
    </lineage>
</organism>
<dbReference type="EMBL" id="CP094984">
    <property type="protein sequence ID" value="UON93530.1"/>
    <property type="molecule type" value="Genomic_DNA"/>
</dbReference>
<evidence type="ECO:0000313" key="5">
    <source>
        <dbReference type="Proteomes" id="UP001155145"/>
    </source>
</evidence>
<dbReference type="RefSeq" id="WP_227927878.1">
    <property type="nucleotide sequence ID" value="NZ_CP094984.1"/>
</dbReference>
<proteinExistence type="predicted"/>
<reference evidence="2" key="1">
    <citation type="submission" date="2021-10" db="EMBL/GenBank/DDBJ databases">
        <title>Novel species in genus Arthrobacter.</title>
        <authorList>
            <person name="Liu Y."/>
        </authorList>
    </citation>
    <scope>NUCLEOTIDE SEQUENCE</scope>
    <source>
        <strain evidence="4">zg-Y462</strain>
        <strain evidence="2">Zg-Y462</strain>
    </source>
</reference>
<evidence type="ECO:0000313" key="3">
    <source>
        <dbReference type="EMBL" id="UON93530.1"/>
    </source>
</evidence>
<feature type="region of interest" description="Disordered" evidence="1">
    <location>
        <begin position="1"/>
        <end position="96"/>
    </location>
</feature>
<dbReference type="Proteomes" id="UP001155145">
    <property type="component" value="Unassembled WGS sequence"/>
</dbReference>
<feature type="compositionally biased region" description="Polar residues" evidence="1">
    <location>
        <begin position="64"/>
        <end position="80"/>
    </location>
</feature>
<sequence>MTILITPTATARDDNRQDSAPRPAVAERTEQAAAPIRPEGSYTSRYDSAAETRRTPRSRGSYVTAASQRTRPAGSYTCTDGASAPRRARGSYTFQA</sequence>
<evidence type="ECO:0000313" key="2">
    <source>
        <dbReference type="EMBL" id="MCC3271637.1"/>
    </source>
</evidence>
<dbReference type="EMBL" id="JAJFZT010000001">
    <property type="protein sequence ID" value="MCC3271637.1"/>
    <property type="molecule type" value="Genomic_DNA"/>
</dbReference>
<keyword evidence="4" id="KW-1185">Reference proteome</keyword>
<evidence type="ECO:0000256" key="1">
    <source>
        <dbReference type="SAM" id="MobiDB-lite"/>
    </source>
</evidence>
<gene>
    <name evidence="2" type="ORF">LJ755_02675</name>
    <name evidence="3" type="ORF">MUK71_08015</name>
</gene>
<dbReference type="AlphaFoldDB" id="A0A9X1M675"/>
<protein>
    <submittedName>
        <fullName evidence="2">Uncharacterized protein</fullName>
    </submittedName>
</protein>
<accession>A0A9X1M675</accession>
<evidence type="ECO:0000313" key="4">
    <source>
        <dbReference type="Proteomes" id="UP000829758"/>
    </source>
</evidence>